<dbReference type="STRING" id="5599.A0A177DBG5"/>
<dbReference type="VEuPathDB" id="FungiDB:CC77DRAFT_356566"/>
<evidence type="ECO:0000313" key="2">
    <source>
        <dbReference type="EMBL" id="OAG16816.1"/>
    </source>
</evidence>
<dbReference type="GeneID" id="29116945"/>
<gene>
    <name evidence="2" type="ORF">CC77DRAFT_356566</name>
</gene>
<name>A0A177DBG5_ALTAL</name>
<dbReference type="OMA" id="PESNPDW"/>
<dbReference type="KEGG" id="aalt:CC77DRAFT_356566"/>
<dbReference type="RefSeq" id="XP_018382237.1">
    <property type="nucleotide sequence ID" value="XM_018531351.1"/>
</dbReference>
<evidence type="ECO:0000256" key="1">
    <source>
        <dbReference type="SAM" id="MobiDB-lite"/>
    </source>
</evidence>
<dbReference type="AlphaFoldDB" id="A0A177DBG5"/>
<dbReference type="Proteomes" id="UP000077248">
    <property type="component" value="Unassembled WGS sequence"/>
</dbReference>
<keyword evidence="3" id="KW-1185">Reference proteome</keyword>
<accession>A0A177DBG5</accession>
<dbReference type="EMBL" id="KV441488">
    <property type="protein sequence ID" value="OAG16816.1"/>
    <property type="molecule type" value="Genomic_DNA"/>
</dbReference>
<proteinExistence type="predicted"/>
<feature type="region of interest" description="Disordered" evidence="1">
    <location>
        <begin position="1"/>
        <end position="31"/>
    </location>
</feature>
<sequence>MSLSTSSSTSSSSSSVSNLSVIDEKMEMSSPPTDLLVRDFGWPSVSPRYHGDHTQESNPDWDHDPLECEKAKAEAFEKMERSYALYMANLGKRPPVQKKKAVWARFLPWVR</sequence>
<reference evidence="2 3" key="1">
    <citation type="submission" date="2016-05" db="EMBL/GenBank/DDBJ databases">
        <title>Comparative analysis of secretome profiles of manganese(II)-oxidizing ascomycete fungi.</title>
        <authorList>
            <consortium name="DOE Joint Genome Institute"/>
            <person name="Zeiner C.A."/>
            <person name="Purvine S.O."/>
            <person name="Zink E.M."/>
            <person name="Wu S."/>
            <person name="Pasa-Tolic L."/>
            <person name="Chaput D.L."/>
            <person name="Haridas S."/>
            <person name="Grigoriev I.V."/>
            <person name="Santelli C.M."/>
            <person name="Hansel C.M."/>
        </authorList>
    </citation>
    <scope>NUCLEOTIDE SEQUENCE [LARGE SCALE GENOMIC DNA]</scope>
    <source>
        <strain evidence="2 3">SRC1lrK2f</strain>
    </source>
</reference>
<evidence type="ECO:0000313" key="3">
    <source>
        <dbReference type="Proteomes" id="UP000077248"/>
    </source>
</evidence>
<feature type="compositionally biased region" description="Low complexity" evidence="1">
    <location>
        <begin position="1"/>
        <end position="21"/>
    </location>
</feature>
<protein>
    <submittedName>
        <fullName evidence="2">Uncharacterized protein</fullName>
    </submittedName>
</protein>
<organism evidence="2 3">
    <name type="scientific">Alternaria alternata</name>
    <name type="common">Alternaria rot fungus</name>
    <name type="synonym">Torula alternata</name>
    <dbReference type="NCBI Taxonomy" id="5599"/>
    <lineage>
        <taxon>Eukaryota</taxon>
        <taxon>Fungi</taxon>
        <taxon>Dikarya</taxon>
        <taxon>Ascomycota</taxon>
        <taxon>Pezizomycotina</taxon>
        <taxon>Dothideomycetes</taxon>
        <taxon>Pleosporomycetidae</taxon>
        <taxon>Pleosporales</taxon>
        <taxon>Pleosporineae</taxon>
        <taxon>Pleosporaceae</taxon>
        <taxon>Alternaria</taxon>
        <taxon>Alternaria sect. Alternaria</taxon>
        <taxon>Alternaria alternata complex</taxon>
    </lineage>
</organism>